<gene>
    <name evidence="1" type="ORF">HGD76_02280</name>
</gene>
<dbReference type="SUPFAM" id="SSF53300">
    <property type="entry name" value="vWA-like"/>
    <property type="match status" value="1"/>
</dbReference>
<reference evidence="1 2" key="2">
    <citation type="submission" date="2020-04" db="EMBL/GenBank/DDBJ databases">
        <authorList>
            <person name="Fomenkov A."/>
            <person name="Anton B.P."/>
            <person name="Roberts R.J."/>
        </authorList>
    </citation>
    <scope>NUCLEOTIDE SEQUENCE [LARGE SCALE GENOMIC DNA]</scope>
    <source>
        <strain evidence="1 2">CCAP 1403/13f</strain>
    </source>
</reference>
<name>A0A6H2BWZ1_DOLFA</name>
<accession>A0A6H2BWZ1</accession>
<evidence type="ECO:0000313" key="1">
    <source>
        <dbReference type="EMBL" id="QJB43229.1"/>
    </source>
</evidence>
<dbReference type="AlphaFoldDB" id="A0A6H2BWZ1"/>
<evidence type="ECO:0000313" key="2">
    <source>
        <dbReference type="Proteomes" id="UP000502433"/>
    </source>
</evidence>
<proteinExistence type="predicted"/>
<sequence>MAANQGVTYAIDLVMCIDGTSSMSSFIKEVKSSALDFYEQIEAKMKARSKKIHQLRAKVIVFRDHWADSPGIVMQSSKFFDLPSESSDFANFISGIKAEGGSSGLRNGLEAVGLALKSNWEKRDFSKKRYVVVVYTNAGAHSLEKGGKLNYYPNNPPKTFDELTDYWHDMPVSAKRLVLFAPDVEPWTVVSSWENTVHYVSEAGNGLEEFEKDQMLYTLGIINSI</sequence>
<reference evidence="1 2" key="1">
    <citation type="submission" date="2020-04" db="EMBL/GenBank/DDBJ databases">
        <title>Genome-Wide Identification of 5-Methylcytosine Sites in Bacterial Genomes By High-Throughput Sequencing of MspJI Restriction Fragments.</title>
        <authorList>
            <person name="Wu V."/>
        </authorList>
    </citation>
    <scope>NUCLEOTIDE SEQUENCE [LARGE SCALE GENOMIC DNA]</scope>
    <source>
        <strain evidence="1 2">CCAP 1403/13f</strain>
    </source>
</reference>
<dbReference type="InterPro" id="IPR036465">
    <property type="entry name" value="vWFA_dom_sf"/>
</dbReference>
<dbReference type="Gene3D" id="3.40.50.410">
    <property type="entry name" value="von Willebrand factor, type A domain"/>
    <property type="match status" value="1"/>
</dbReference>
<protein>
    <submittedName>
        <fullName evidence="1">VWA domain-containing protein</fullName>
    </submittedName>
</protein>
<dbReference type="RefSeq" id="WP_168694839.1">
    <property type="nucleotide sequence ID" value="NZ_CP051206.1"/>
</dbReference>
<dbReference type="EMBL" id="CP051206">
    <property type="protein sequence ID" value="QJB43229.1"/>
    <property type="molecule type" value="Genomic_DNA"/>
</dbReference>
<organism evidence="1 2">
    <name type="scientific">Dolichospermum flos-aquae CCAP 1403/13F</name>
    <dbReference type="NCBI Taxonomy" id="315271"/>
    <lineage>
        <taxon>Bacteria</taxon>
        <taxon>Bacillati</taxon>
        <taxon>Cyanobacteriota</taxon>
        <taxon>Cyanophyceae</taxon>
        <taxon>Nostocales</taxon>
        <taxon>Aphanizomenonaceae</taxon>
        <taxon>Dolichospermum</taxon>
    </lineage>
</organism>
<dbReference type="KEGG" id="dfs:HGD76_02280"/>
<dbReference type="Proteomes" id="UP000502433">
    <property type="component" value="Chromosome"/>
</dbReference>